<evidence type="ECO:0000313" key="2">
    <source>
        <dbReference type="EMBL" id="CAD7587352.1"/>
    </source>
</evidence>
<organism evidence="2">
    <name type="scientific">Timema genevievae</name>
    <name type="common">Walking stick</name>
    <dbReference type="NCBI Taxonomy" id="629358"/>
    <lineage>
        <taxon>Eukaryota</taxon>
        <taxon>Metazoa</taxon>
        <taxon>Ecdysozoa</taxon>
        <taxon>Arthropoda</taxon>
        <taxon>Hexapoda</taxon>
        <taxon>Insecta</taxon>
        <taxon>Pterygota</taxon>
        <taxon>Neoptera</taxon>
        <taxon>Polyneoptera</taxon>
        <taxon>Phasmatodea</taxon>
        <taxon>Timematodea</taxon>
        <taxon>Timematoidea</taxon>
        <taxon>Timematidae</taxon>
        <taxon>Timema</taxon>
    </lineage>
</organism>
<evidence type="ECO:0000256" key="1">
    <source>
        <dbReference type="SAM" id="MobiDB-lite"/>
    </source>
</evidence>
<gene>
    <name evidence="2" type="ORF">TGEB3V08_LOCUS1560</name>
</gene>
<dbReference type="Gene3D" id="1.10.510.10">
    <property type="entry name" value="Transferase(Phosphotransferase) domain 1"/>
    <property type="match status" value="1"/>
</dbReference>
<feature type="region of interest" description="Disordered" evidence="1">
    <location>
        <begin position="85"/>
        <end position="116"/>
    </location>
</feature>
<dbReference type="EMBL" id="OE839471">
    <property type="protein sequence ID" value="CAD7587352.1"/>
    <property type="molecule type" value="Genomic_DNA"/>
</dbReference>
<reference evidence="2" key="1">
    <citation type="submission" date="2020-11" db="EMBL/GenBank/DDBJ databases">
        <authorList>
            <person name="Tran Van P."/>
        </authorList>
    </citation>
    <scope>NUCLEOTIDE SEQUENCE</scope>
</reference>
<protein>
    <recommendedName>
        <fullName evidence="3">Protein kinase domain-containing protein</fullName>
    </recommendedName>
</protein>
<dbReference type="InterPro" id="IPR011009">
    <property type="entry name" value="Kinase-like_dom_sf"/>
</dbReference>
<sequence>MSTFHDPLKPKCGFRDAVCLYLKLEPKLFYRSVKRDICKVDIDVIADVKVSDLTTAPHLTTRYANGLGIGKIEFRVSEPEFAWRESGKQLRENHPQFTRPRFGPRSSRPRQSDSTSAEFPVEYLSILILSLTVELSSLHSAPGGDLQTIIDDNLVPFESDVLKFVRQLVEGLVYLHERKIAHLDIKYAWLRLEHRRPRHWQTRLYEPDNLVRVPTGVGGPDARVNKAPVDHRRPVGQIVFTGDLHSPIRHTTYI</sequence>
<dbReference type="AlphaFoldDB" id="A0A7R9PHQ3"/>
<evidence type="ECO:0008006" key="3">
    <source>
        <dbReference type="Google" id="ProtNLM"/>
    </source>
</evidence>
<name>A0A7R9PHQ3_TIMGE</name>
<feature type="compositionally biased region" description="Basic and acidic residues" evidence="1">
    <location>
        <begin position="85"/>
        <end position="94"/>
    </location>
</feature>
<proteinExistence type="predicted"/>
<accession>A0A7R9PHQ3</accession>
<dbReference type="SUPFAM" id="SSF56112">
    <property type="entry name" value="Protein kinase-like (PK-like)"/>
    <property type="match status" value="1"/>
</dbReference>